<dbReference type="Proteomes" id="UP001152484">
    <property type="component" value="Unassembled WGS sequence"/>
</dbReference>
<keyword evidence="2" id="KW-1185">Reference proteome</keyword>
<dbReference type="EMBL" id="CAMAPE010000060">
    <property type="protein sequence ID" value="CAH9113238.1"/>
    <property type="molecule type" value="Genomic_DNA"/>
</dbReference>
<proteinExistence type="predicted"/>
<sequence>MKDFGDIHFVLGLQNRHTSQDGELLTDATGYRNILGHCGLWFMALVQS</sequence>
<evidence type="ECO:0000313" key="2">
    <source>
        <dbReference type="Proteomes" id="UP001152484"/>
    </source>
</evidence>
<evidence type="ECO:0000313" key="1">
    <source>
        <dbReference type="EMBL" id="CAH9113238.1"/>
    </source>
</evidence>
<dbReference type="AlphaFoldDB" id="A0A9P1EK97"/>
<organism evidence="1 2">
    <name type="scientific">Cuscuta europaea</name>
    <name type="common">European dodder</name>
    <dbReference type="NCBI Taxonomy" id="41803"/>
    <lineage>
        <taxon>Eukaryota</taxon>
        <taxon>Viridiplantae</taxon>
        <taxon>Streptophyta</taxon>
        <taxon>Embryophyta</taxon>
        <taxon>Tracheophyta</taxon>
        <taxon>Spermatophyta</taxon>
        <taxon>Magnoliopsida</taxon>
        <taxon>eudicotyledons</taxon>
        <taxon>Gunneridae</taxon>
        <taxon>Pentapetalae</taxon>
        <taxon>asterids</taxon>
        <taxon>lamiids</taxon>
        <taxon>Solanales</taxon>
        <taxon>Convolvulaceae</taxon>
        <taxon>Cuscuteae</taxon>
        <taxon>Cuscuta</taxon>
        <taxon>Cuscuta subgen. Cuscuta</taxon>
    </lineage>
</organism>
<reference evidence="1" key="1">
    <citation type="submission" date="2022-07" db="EMBL/GenBank/DDBJ databases">
        <authorList>
            <person name="Macas J."/>
            <person name="Novak P."/>
            <person name="Neumann P."/>
        </authorList>
    </citation>
    <scope>NUCLEOTIDE SEQUENCE</scope>
</reference>
<comment type="caution">
    <text evidence="1">The sequence shown here is derived from an EMBL/GenBank/DDBJ whole genome shotgun (WGS) entry which is preliminary data.</text>
</comment>
<gene>
    <name evidence="1" type="ORF">CEURO_LOCUS19945</name>
</gene>
<name>A0A9P1EK97_CUSEU</name>
<accession>A0A9P1EK97</accession>
<protein>
    <submittedName>
        <fullName evidence="1">Uncharacterized protein</fullName>
    </submittedName>
</protein>